<sequence>MVSLSTISASESVAFGAVSSVASLAAFPFARTAAALAAWRRNAIEAARWAHPSSWAPALDVKPALMSASFDGLREALASTSAGSLAACSRALLRAADVATPEFDSWRALDPAVLDALPVDDGLRVLRLRALLTRRAEVRRLVDKRIRRRLAQWVGVPLERLSAASLHGTEHLSANATDLARLVASGQLPPLEEIDEERLACEGYTLIARDMHEAEQSAMPARATSPCSLLRLALPRDMPPWPAGSVRELDVNGTALLFARLPELLPEWAWLFG</sequence>
<gene>
    <name evidence="1" type="ORF">CBM2634_U230005</name>
</gene>
<evidence type="ECO:0000313" key="1">
    <source>
        <dbReference type="EMBL" id="SPS02712.1"/>
    </source>
</evidence>
<organism evidence="1 2">
    <name type="scientific">Cupriavidus taiwanensis</name>
    <dbReference type="NCBI Taxonomy" id="164546"/>
    <lineage>
        <taxon>Bacteria</taxon>
        <taxon>Pseudomonadati</taxon>
        <taxon>Pseudomonadota</taxon>
        <taxon>Betaproteobacteria</taxon>
        <taxon>Burkholderiales</taxon>
        <taxon>Burkholderiaceae</taxon>
        <taxon>Cupriavidus</taxon>
    </lineage>
</organism>
<dbReference type="RefSeq" id="WP_258874823.1">
    <property type="nucleotide sequence ID" value="NZ_OVTA01000087.1"/>
</dbReference>
<evidence type="ECO:0000313" key="2">
    <source>
        <dbReference type="Proteomes" id="UP000256805"/>
    </source>
</evidence>
<dbReference type="EMBL" id="OVTA01000087">
    <property type="protein sequence ID" value="SPS02712.1"/>
    <property type="molecule type" value="Genomic_DNA"/>
</dbReference>
<protein>
    <recommendedName>
        <fullName evidence="3">Type III secretion protein HrpB4</fullName>
    </recommendedName>
</protein>
<accession>A0A375JD37</accession>
<reference evidence="1 2" key="1">
    <citation type="submission" date="2018-01" db="EMBL/GenBank/DDBJ databases">
        <authorList>
            <person name="Gaut B.S."/>
            <person name="Morton B.R."/>
            <person name="Clegg M.T."/>
            <person name="Duvall M.R."/>
        </authorList>
    </citation>
    <scope>NUCLEOTIDE SEQUENCE [LARGE SCALE GENOMIC DNA]</scope>
    <source>
        <strain evidence="1">Cupriavidus taiwanensis cmp 52</strain>
    </source>
</reference>
<name>A0A375JD37_9BURK</name>
<dbReference type="Proteomes" id="UP000256805">
    <property type="component" value="Unassembled WGS sequence"/>
</dbReference>
<dbReference type="Pfam" id="PF09502">
    <property type="entry name" value="HrpB4"/>
    <property type="match status" value="1"/>
</dbReference>
<dbReference type="InterPro" id="IPR013393">
    <property type="entry name" value="T3SS_HrpB4"/>
</dbReference>
<dbReference type="AlphaFoldDB" id="A0A375JD37"/>
<evidence type="ECO:0008006" key="3">
    <source>
        <dbReference type="Google" id="ProtNLM"/>
    </source>
</evidence>
<proteinExistence type="predicted"/>